<organism evidence="3 4">
    <name type="scientific">Protea cynaroides</name>
    <dbReference type="NCBI Taxonomy" id="273540"/>
    <lineage>
        <taxon>Eukaryota</taxon>
        <taxon>Viridiplantae</taxon>
        <taxon>Streptophyta</taxon>
        <taxon>Embryophyta</taxon>
        <taxon>Tracheophyta</taxon>
        <taxon>Spermatophyta</taxon>
        <taxon>Magnoliopsida</taxon>
        <taxon>Proteales</taxon>
        <taxon>Proteaceae</taxon>
        <taxon>Protea</taxon>
    </lineage>
</organism>
<feature type="region of interest" description="Disordered" evidence="1">
    <location>
        <begin position="191"/>
        <end position="227"/>
    </location>
</feature>
<name>A0A9Q0QVW8_9MAGN</name>
<dbReference type="Pfam" id="PF23733">
    <property type="entry name" value="GRXCR1-2_C"/>
    <property type="match status" value="1"/>
</dbReference>
<dbReference type="PANTHER" id="PTHR45669:SF30">
    <property type="entry name" value="OS04G0641300 PROTEIN"/>
    <property type="match status" value="1"/>
</dbReference>
<dbReference type="EMBL" id="JAMYWD010000004">
    <property type="protein sequence ID" value="KAJ4973664.1"/>
    <property type="molecule type" value="Genomic_DNA"/>
</dbReference>
<sequence>MGCASSKEKKCRHCGRDSSPLSRTYSDPLKLPLPVDQRPRRNGESHLSVSLISSTLGILKLDSPLQNHQNHHNFITTNGTALQNDEKEEDSKDVGNYNTEKKQSNCEDESQSKEVFSRELLLAKTWSDMINHKIPKIVPKTPITTPPGEPETINTWELMEGLEDTGPLRLPTLTDPERCFSFNIGRNSSPFDPYTPRLERDDETPIPPWLQTSNRESESDPNPKAIVSNFDPEIISTFRKALEEISPTNTSLLRSPEPEMIASPVNNRWLSILSPKTEAVDANKGSNGCQCPPGGEDKVVIYFTSLRGVRKTYEDCCQVRVIMKGLGVRVDERDVSMHYGFKEELMELLGNEFRSGYPRVFVKGSYIGGVDEIRQLHEDGGLEKLVHGCEKVDDDDGGLCTACGDIRFVPCERCSGSCKIYYEGGDEVEEEEGEGEGEEEEEEEAIESGFIRCPECNENGLVRCPVCCC</sequence>
<dbReference type="PANTHER" id="PTHR45669">
    <property type="entry name" value="GLUTAREDOXIN DOMAIN-CONTAINING CYSTEINE-RICH PROTEIN CG12206-RELATED"/>
    <property type="match status" value="1"/>
</dbReference>
<protein>
    <recommendedName>
        <fullName evidence="2">Glutaredoxin domain-containing protein</fullName>
    </recommendedName>
</protein>
<feature type="domain" description="Glutaredoxin" evidence="2">
    <location>
        <begin position="300"/>
        <end position="367"/>
    </location>
</feature>
<comment type="caution">
    <text evidence="3">The sequence shown here is derived from an EMBL/GenBank/DDBJ whole genome shotgun (WGS) entry which is preliminary data.</text>
</comment>
<dbReference type="Gene3D" id="3.40.30.10">
    <property type="entry name" value="Glutaredoxin"/>
    <property type="match status" value="1"/>
</dbReference>
<accession>A0A9Q0QVW8</accession>
<reference evidence="3" key="1">
    <citation type="journal article" date="2023" name="Plant J.">
        <title>The genome of the king protea, Protea cynaroides.</title>
        <authorList>
            <person name="Chang J."/>
            <person name="Duong T.A."/>
            <person name="Schoeman C."/>
            <person name="Ma X."/>
            <person name="Roodt D."/>
            <person name="Barker N."/>
            <person name="Li Z."/>
            <person name="Van de Peer Y."/>
            <person name="Mizrachi E."/>
        </authorList>
    </citation>
    <scope>NUCLEOTIDE SEQUENCE</scope>
    <source>
        <tissue evidence="3">Young leaves</tissue>
    </source>
</reference>
<feature type="compositionally biased region" description="Basic and acidic residues" evidence="1">
    <location>
        <begin position="89"/>
        <end position="110"/>
    </location>
</feature>
<evidence type="ECO:0000313" key="4">
    <source>
        <dbReference type="Proteomes" id="UP001141806"/>
    </source>
</evidence>
<dbReference type="PROSITE" id="PS51354">
    <property type="entry name" value="GLUTAREDOXIN_2"/>
    <property type="match status" value="1"/>
</dbReference>
<feature type="region of interest" description="Disordered" evidence="1">
    <location>
        <begin position="77"/>
        <end position="110"/>
    </location>
</feature>
<evidence type="ECO:0000259" key="2">
    <source>
        <dbReference type="Pfam" id="PF00462"/>
    </source>
</evidence>
<proteinExistence type="predicted"/>
<feature type="region of interest" description="Disordered" evidence="1">
    <location>
        <begin position="1"/>
        <end position="44"/>
    </location>
</feature>
<dbReference type="InterPro" id="IPR002109">
    <property type="entry name" value="Glutaredoxin"/>
</dbReference>
<keyword evidence="4" id="KW-1185">Reference proteome</keyword>
<dbReference type="CDD" id="cd03031">
    <property type="entry name" value="GRX_GRX_like"/>
    <property type="match status" value="1"/>
</dbReference>
<dbReference type="InterPro" id="IPR036249">
    <property type="entry name" value="Thioredoxin-like_sf"/>
</dbReference>
<dbReference type="FunFam" id="3.40.30.10:FF:000273">
    <property type="entry name" value="Glutaredoxin family protein"/>
    <property type="match status" value="1"/>
</dbReference>
<evidence type="ECO:0000313" key="3">
    <source>
        <dbReference type="EMBL" id="KAJ4973664.1"/>
    </source>
</evidence>
<dbReference type="Proteomes" id="UP001141806">
    <property type="component" value="Unassembled WGS sequence"/>
</dbReference>
<dbReference type="AlphaFoldDB" id="A0A9Q0QVW8"/>
<evidence type="ECO:0000256" key="1">
    <source>
        <dbReference type="SAM" id="MobiDB-lite"/>
    </source>
</evidence>
<dbReference type="Pfam" id="PF00462">
    <property type="entry name" value="Glutaredoxin"/>
    <property type="match status" value="1"/>
</dbReference>
<dbReference type="SUPFAM" id="SSF52833">
    <property type="entry name" value="Thioredoxin-like"/>
    <property type="match status" value="1"/>
</dbReference>
<dbReference type="OrthoDB" id="423313at2759"/>
<gene>
    <name evidence="3" type="ORF">NE237_006838</name>
</gene>